<gene>
    <name evidence="1" type="ORF">LSAT_V11C400206040</name>
</gene>
<reference evidence="1 2" key="1">
    <citation type="journal article" date="2017" name="Nat. Commun.">
        <title>Genome assembly with in vitro proximity ligation data and whole-genome triplication in lettuce.</title>
        <authorList>
            <person name="Reyes-Chin-Wo S."/>
            <person name="Wang Z."/>
            <person name="Yang X."/>
            <person name="Kozik A."/>
            <person name="Arikit S."/>
            <person name="Song C."/>
            <person name="Xia L."/>
            <person name="Froenicke L."/>
            <person name="Lavelle D.O."/>
            <person name="Truco M.J."/>
            <person name="Xia R."/>
            <person name="Zhu S."/>
            <person name="Xu C."/>
            <person name="Xu H."/>
            <person name="Xu X."/>
            <person name="Cox K."/>
            <person name="Korf I."/>
            <person name="Meyers B.C."/>
            <person name="Michelmore R.W."/>
        </authorList>
    </citation>
    <scope>NUCLEOTIDE SEQUENCE [LARGE SCALE GENOMIC DNA]</scope>
    <source>
        <strain evidence="2">cv. Salinas</strain>
        <tissue evidence="1">Seedlings</tissue>
    </source>
</reference>
<comment type="caution">
    <text evidence="1">The sequence shown here is derived from an EMBL/GenBank/DDBJ whole genome shotgun (WGS) entry which is preliminary data.</text>
</comment>
<name>A0A9R1VYG4_LACSA</name>
<keyword evidence="2" id="KW-1185">Reference proteome</keyword>
<sequence>MSPYGYQMSVEVNLLFRQEPYVPRRKRIVYTLIEGLEELTVNFTTRSKQLKQKIQMSNTSGFYTGQFMDHLVLEGYLQIDSYPAFSSLHEFPLYYHTKLAFLAWLQLPTINGLTSYALSRGLHNCFEDFWEIFTSGY</sequence>
<dbReference type="AlphaFoldDB" id="A0A9R1VYG4"/>
<accession>A0A9R1VYG4</accession>
<proteinExistence type="predicted"/>
<evidence type="ECO:0000313" key="1">
    <source>
        <dbReference type="EMBL" id="KAJ0213693.1"/>
    </source>
</evidence>
<organism evidence="1 2">
    <name type="scientific">Lactuca sativa</name>
    <name type="common">Garden lettuce</name>
    <dbReference type="NCBI Taxonomy" id="4236"/>
    <lineage>
        <taxon>Eukaryota</taxon>
        <taxon>Viridiplantae</taxon>
        <taxon>Streptophyta</taxon>
        <taxon>Embryophyta</taxon>
        <taxon>Tracheophyta</taxon>
        <taxon>Spermatophyta</taxon>
        <taxon>Magnoliopsida</taxon>
        <taxon>eudicotyledons</taxon>
        <taxon>Gunneridae</taxon>
        <taxon>Pentapetalae</taxon>
        <taxon>asterids</taxon>
        <taxon>campanulids</taxon>
        <taxon>Asterales</taxon>
        <taxon>Asteraceae</taxon>
        <taxon>Cichorioideae</taxon>
        <taxon>Cichorieae</taxon>
        <taxon>Lactucinae</taxon>
        <taxon>Lactuca</taxon>
    </lineage>
</organism>
<evidence type="ECO:0000313" key="2">
    <source>
        <dbReference type="Proteomes" id="UP000235145"/>
    </source>
</evidence>
<dbReference type="Proteomes" id="UP000235145">
    <property type="component" value="Unassembled WGS sequence"/>
</dbReference>
<protein>
    <submittedName>
        <fullName evidence="1">Uncharacterized protein</fullName>
    </submittedName>
</protein>
<dbReference type="EMBL" id="NBSK02000004">
    <property type="protein sequence ID" value="KAJ0213693.1"/>
    <property type="molecule type" value="Genomic_DNA"/>
</dbReference>